<feature type="compositionally biased region" description="Low complexity" evidence="1">
    <location>
        <begin position="23"/>
        <end position="34"/>
    </location>
</feature>
<evidence type="ECO:0008006" key="4">
    <source>
        <dbReference type="Google" id="ProtNLM"/>
    </source>
</evidence>
<reference evidence="2 3" key="1">
    <citation type="submission" date="2012-01" db="EMBL/GenBank/DDBJ databases">
        <title>Improved High-Quality Draft sequence of Saccharomonospora xinjiangensis XJ-54.</title>
        <authorList>
            <consortium name="US DOE Joint Genome Institute"/>
            <person name="Lucas S."/>
            <person name="Han J."/>
            <person name="Lapidus A."/>
            <person name="Cheng J.-F."/>
            <person name="Goodwin L."/>
            <person name="Pitluck S."/>
            <person name="Peters L."/>
            <person name="Mikhailova N."/>
            <person name="Teshima H."/>
            <person name="Detter J.C."/>
            <person name="Han C."/>
            <person name="Tapia R."/>
            <person name="Land M."/>
            <person name="Hauser L."/>
            <person name="Kyrpides N."/>
            <person name="Ivanova N."/>
            <person name="Pagani I."/>
            <person name="Brambilla E.-M."/>
            <person name="Klenk H.-P."/>
            <person name="Woyke T."/>
        </authorList>
    </citation>
    <scope>NUCLEOTIDE SEQUENCE [LARGE SCALE GENOMIC DNA]</scope>
    <source>
        <strain evidence="2 3">XJ-54</strain>
    </source>
</reference>
<dbReference type="RefSeq" id="WP_006237503.1">
    <property type="nucleotide sequence ID" value="NZ_JH636049.1"/>
</dbReference>
<evidence type="ECO:0000313" key="3">
    <source>
        <dbReference type="Proteomes" id="UP000004691"/>
    </source>
</evidence>
<name>I0UZS9_9PSEU</name>
<dbReference type="STRING" id="882086.SacxiDRAFT_1123"/>
<dbReference type="HOGENOM" id="CLU_1694238_0_0_11"/>
<feature type="region of interest" description="Disordered" evidence="1">
    <location>
        <begin position="1"/>
        <end position="34"/>
    </location>
</feature>
<dbReference type="AlphaFoldDB" id="I0UZS9"/>
<organism evidence="2 3">
    <name type="scientific">Saccharomonospora xinjiangensis XJ-54</name>
    <dbReference type="NCBI Taxonomy" id="882086"/>
    <lineage>
        <taxon>Bacteria</taxon>
        <taxon>Bacillati</taxon>
        <taxon>Actinomycetota</taxon>
        <taxon>Actinomycetes</taxon>
        <taxon>Pseudonocardiales</taxon>
        <taxon>Pseudonocardiaceae</taxon>
        <taxon>Saccharomonospora</taxon>
    </lineage>
</organism>
<gene>
    <name evidence="2" type="ORF">SacxiDRAFT_1123</name>
</gene>
<protein>
    <recommendedName>
        <fullName evidence="4">PE domain-containing protein</fullName>
    </recommendedName>
</protein>
<dbReference type="EMBL" id="JH636049">
    <property type="protein sequence ID" value="EID53382.1"/>
    <property type="molecule type" value="Genomic_DNA"/>
</dbReference>
<evidence type="ECO:0000313" key="2">
    <source>
        <dbReference type="EMBL" id="EID53382.1"/>
    </source>
</evidence>
<feature type="compositionally biased region" description="Polar residues" evidence="1">
    <location>
        <begin position="1"/>
        <end position="11"/>
    </location>
</feature>
<sequence>MSKARPTTSRSAWVGSCTPPLPRSTRQPTPRRWPRARAAASELVNSAKNGGFRVSKDSANELIDIMAHFVERIDNMKHDLLVFNQRPPLGNHEYGKLVAQHMYDAANGPNSARMVVHQLKEILKMSIEALQRASGQYEETESSVVDAVKRSTRSA</sequence>
<proteinExistence type="predicted"/>
<accession>I0UZS9</accession>
<keyword evidence="3" id="KW-1185">Reference proteome</keyword>
<dbReference type="Proteomes" id="UP000004691">
    <property type="component" value="Unassembled WGS sequence"/>
</dbReference>
<evidence type="ECO:0000256" key="1">
    <source>
        <dbReference type="SAM" id="MobiDB-lite"/>
    </source>
</evidence>
<dbReference type="eggNOG" id="ENOG5030K3N">
    <property type="taxonomic scope" value="Bacteria"/>
</dbReference>